<evidence type="ECO:0000313" key="3">
    <source>
        <dbReference type="EMBL" id="KAJ7390470.1"/>
    </source>
</evidence>
<dbReference type="Proteomes" id="UP001163046">
    <property type="component" value="Unassembled WGS sequence"/>
</dbReference>
<comment type="caution">
    <text evidence="3">The sequence shown here is derived from an EMBL/GenBank/DDBJ whole genome shotgun (WGS) entry which is preliminary data.</text>
</comment>
<feature type="compositionally biased region" description="Polar residues" evidence="2">
    <location>
        <begin position="230"/>
        <end position="243"/>
    </location>
</feature>
<dbReference type="OrthoDB" id="784962at2759"/>
<feature type="coiled-coil region" evidence="1">
    <location>
        <begin position="85"/>
        <end position="112"/>
    </location>
</feature>
<gene>
    <name evidence="3" type="ORF">OS493_025173</name>
</gene>
<dbReference type="AlphaFoldDB" id="A0A9W9ZZQ3"/>
<feature type="region of interest" description="Disordered" evidence="2">
    <location>
        <begin position="339"/>
        <end position="361"/>
    </location>
</feature>
<proteinExistence type="predicted"/>
<sequence>MFCSSCYDREHCGNERKSQHGKLTELRAICSVHKHTLDYFNLTLLQPMCVICKKETILAPEHAHHVIENIETTVPKLRSLIEKKLESSSELIDRLTHELAKVEKDARRTTTKSIIFIQRCFVRLRHLLDQREVELLQGVRGYFDEFVEDGEGRVEAQNALSNLKALSEEGKLLLNKDARSLVVEFPSLFMRLKDLCSSTAGEQRLKKLKFVVDFEESLVEEVRQAGTMKSYSVHQTAANENTESSTDANNNDRSNSSPPDSKTGIKRHFSDPPSSSHEELSTKRARNIDVIKAFDFTKVDFNEECNKLKSPRTPLKASTKIASPPRKLFGQTTWRAVHSPQQSMASPSQKATCSVASPRRRRGGELSKEFMKCDTILTELWSQDESYPFARPVDKKTVTRLL</sequence>
<feature type="compositionally biased region" description="Low complexity" evidence="2">
    <location>
        <begin position="244"/>
        <end position="261"/>
    </location>
</feature>
<protein>
    <submittedName>
        <fullName evidence="3">Uncharacterized protein</fullName>
    </submittedName>
</protein>
<reference evidence="3" key="1">
    <citation type="submission" date="2023-01" db="EMBL/GenBank/DDBJ databases">
        <title>Genome assembly of the deep-sea coral Lophelia pertusa.</title>
        <authorList>
            <person name="Herrera S."/>
            <person name="Cordes E."/>
        </authorList>
    </citation>
    <scope>NUCLEOTIDE SEQUENCE</scope>
    <source>
        <strain evidence="3">USNM1676648</strain>
        <tissue evidence="3">Polyp</tissue>
    </source>
</reference>
<evidence type="ECO:0000256" key="1">
    <source>
        <dbReference type="SAM" id="Coils"/>
    </source>
</evidence>
<accession>A0A9W9ZZQ3</accession>
<organism evidence="3 4">
    <name type="scientific">Desmophyllum pertusum</name>
    <dbReference type="NCBI Taxonomy" id="174260"/>
    <lineage>
        <taxon>Eukaryota</taxon>
        <taxon>Metazoa</taxon>
        <taxon>Cnidaria</taxon>
        <taxon>Anthozoa</taxon>
        <taxon>Hexacorallia</taxon>
        <taxon>Scleractinia</taxon>
        <taxon>Caryophylliina</taxon>
        <taxon>Caryophylliidae</taxon>
        <taxon>Desmophyllum</taxon>
    </lineage>
</organism>
<dbReference type="Gene3D" id="3.30.160.60">
    <property type="entry name" value="Classic Zinc Finger"/>
    <property type="match status" value="1"/>
</dbReference>
<feature type="compositionally biased region" description="Polar residues" evidence="2">
    <location>
        <begin position="339"/>
        <end position="355"/>
    </location>
</feature>
<feature type="region of interest" description="Disordered" evidence="2">
    <location>
        <begin position="230"/>
        <end position="283"/>
    </location>
</feature>
<evidence type="ECO:0000256" key="2">
    <source>
        <dbReference type="SAM" id="MobiDB-lite"/>
    </source>
</evidence>
<dbReference type="EMBL" id="MU825416">
    <property type="protein sequence ID" value="KAJ7390470.1"/>
    <property type="molecule type" value="Genomic_DNA"/>
</dbReference>
<keyword evidence="1" id="KW-0175">Coiled coil</keyword>
<name>A0A9W9ZZQ3_9CNID</name>
<keyword evidence="4" id="KW-1185">Reference proteome</keyword>
<evidence type="ECO:0000313" key="4">
    <source>
        <dbReference type="Proteomes" id="UP001163046"/>
    </source>
</evidence>